<sequence length="510" mass="58701">MAKPRVAIIGAGASGLTCIKQCLADDLEPVCFEAFSTTGGLWRYTEVDEENKDPHSSIYKSVIINTSKENSTFSDFPVPPDWPYFMHNKFVAKYFDLYAERFQLIPHIKFNTTVLNASILPDKRWNVRYVTKGEDETESVFDYVMVCTGHHRYPRLPKYKGMDKFKGIQIHSHFYREPTDFKNKRVVIVGCGNSGMDISVELSENASQAYICVRHGSLPWIVPRLVNGKPIDHLSSRFFTYWVPQFIQNYLTKYTSKSTIGPAPPGLEPKVEPSSHHPTMKTNFYERLSTGTLVVKPNISQLNEDGSIEFVDGTKVENIDAIIYATGYQIDFPFLDKDIFCDNDVLKDFDEEYRENLVWLYKRIFPPKYPNIAFIGLAQLIGAIFPLSEMQARYVTSLIKGYLPPHPPIPEMHKEIRDRQTYLQKVFYKAPRHTIEGYFYPDLDYLAKDLGCYPYPLQIIRKYGFSLYLKILFGIPCSIQYRLLGRQSWDGAADAIRVYNGCEPSKIKQS</sequence>
<comment type="catalytic activity">
    <reaction evidence="22">
        <text>N,N-dimethylaniline + NADPH + O2 + H(+) = N,N-dimethylaniline N-oxide + NADP(+) + H2O</text>
        <dbReference type="Rhea" id="RHEA:24468"/>
        <dbReference type="ChEBI" id="CHEBI:15377"/>
        <dbReference type="ChEBI" id="CHEBI:15378"/>
        <dbReference type="ChEBI" id="CHEBI:15379"/>
        <dbReference type="ChEBI" id="CHEBI:16269"/>
        <dbReference type="ChEBI" id="CHEBI:17735"/>
        <dbReference type="ChEBI" id="CHEBI:57783"/>
        <dbReference type="ChEBI" id="CHEBI:58349"/>
        <dbReference type="EC" id="1.14.13.8"/>
    </reaction>
    <physiologicalReaction direction="left-to-right" evidence="22">
        <dbReference type="Rhea" id="RHEA:24469"/>
    </physiologicalReaction>
</comment>
<dbReference type="GO" id="GO:0005789">
    <property type="term" value="C:endoplasmic reticulum membrane"/>
    <property type="evidence" value="ECO:0007669"/>
    <property type="project" value="UniProtKB-SubCell"/>
</dbReference>
<keyword evidence="7" id="KW-0274">FAD</keyword>
<keyword evidence="6" id="KW-0256">Endoplasmic reticulum</keyword>
<dbReference type="GO" id="GO:0050660">
    <property type="term" value="F:flavin adenine dinucleotide binding"/>
    <property type="evidence" value="ECO:0007669"/>
    <property type="project" value="InterPro"/>
</dbReference>
<dbReference type="InterPro" id="IPR020946">
    <property type="entry name" value="Flavin_mOase-like"/>
</dbReference>
<evidence type="ECO:0000256" key="17">
    <source>
        <dbReference type="ARBA" id="ARBA00034561"/>
    </source>
</evidence>
<dbReference type="EMBL" id="WTPW01000501">
    <property type="protein sequence ID" value="KAF0504884.1"/>
    <property type="molecule type" value="Genomic_DNA"/>
</dbReference>
<proteinExistence type="inferred from homology"/>
<comment type="catalytic activity">
    <reaction evidence="19">
        <text>hypotaurine + NADH + O2 + H(+) = taurine + NAD(+) + H2O</text>
        <dbReference type="Rhea" id="RHEA:74111"/>
        <dbReference type="ChEBI" id="CHEBI:15377"/>
        <dbReference type="ChEBI" id="CHEBI:15378"/>
        <dbReference type="ChEBI" id="CHEBI:15379"/>
        <dbReference type="ChEBI" id="CHEBI:57540"/>
        <dbReference type="ChEBI" id="CHEBI:57853"/>
        <dbReference type="ChEBI" id="CHEBI:57945"/>
        <dbReference type="ChEBI" id="CHEBI:507393"/>
        <dbReference type="EC" id="1.14.13.8"/>
    </reaction>
    <physiologicalReaction direction="left-to-right" evidence="19">
        <dbReference type="Rhea" id="RHEA:74112"/>
    </physiologicalReaction>
</comment>
<keyword evidence="11 23" id="KW-0503">Monooxygenase</keyword>
<evidence type="ECO:0000256" key="13">
    <source>
        <dbReference type="ARBA" id="ARBA00029725"/>
    </source>
</evidence>
<comment type="catalytic activity">
    <reaction evidence="21">
        <text>trimethylamine + NADPH + O2 = trimethylamine N-oxide + NADP(+) + H2O</text>
        <dbReference type="Rhea" id="RHEA:31979"/>
        <dbReference type="ChEBI" id="CHEBI:15377"/>
        <dbReference type="ChEBI" id="CHEBI:15379"/>
        <dbReference type="ChEBI" id="CHEBI:15724"/>
        <dbReference type="ChEBI" id="CHEBI:57783"/>
        <dbReference type="ChEBI" id="CHEBI:58349"/>
        <dbReference type="ChEBI" id="CHEBI:58389"/>
        <dbReference type="EC" id="1.14.13.148"/>
    </reaction>
    <physiologicalReaction direction="left-to-right" evidence="21">
        <dbReference type="Rhea" id="RHEA:31980"/>
    </physiologicalReaction>
</comment>
<dbReference type="PANTHER" id="PTHR23023">
    <property type="entry name" value="DIMETHYLANILINE MONOOXYGENASE"/>
    <property type="match status" value="1"/>
</dbReference>
<dbReference type="GO" id="GO:0004499">
    <property type="term" value="F:N,N-dimethylaniline monooxygenase activity"/>
    <property type="evidence" value="ECO:0007669"/>
    <property type="project" value="InterPro"/>
</dbReference>
<dbReference type="GO" id="GO:0050661">
    <property type="term" value="F:NADP binding"/>
    <property type="evidence" value="ECO:0007669"/>
    <property type="project" value="InterPro"/>
</dbReference>
<evidence type="ECO:0000256" key="6">
    <source>
        <dbReference type="ARBA" id="ARBA00022824"/>
    </source>
</evidence>
<comment type="subcellular location">
    <subcellularLocation>
        <location evidence="2">Endoplasmic reticulum membrane</location>
        <topology evidence="2">Single-pass membrane protein</topology>
    </subcellularLocation>
</comment>
<dbReference type="GO" id="GO:0034899">
    <property type="term" value="F:trimethylamine monooxygenase activity"/>
    <property type="evidence" value="ECO:0007669"/>
    <property type="project" value="UniProtKB-EC"/>
</dbReference>
<evidence type="ECO:0000256" key="11">
    <source>
        <dbReference type="ARBA" id="ARBA00023033"/>
    </source>
</evidence>
<evidence type="ECO:0000256" key="20">
    <source>
        <dbReference type="ARBA" id="ARBA00048041"/>
    </source>
</evidence>
<keyword evidence="9" id="KW-1133">Transmembrane helix</keyword>
<evidence type="ECO:0000256" key="2">
    <source>
        <dbReference type="ARBA" id="ARBA00004389"/>
    </source>
</evidence>
<dbReference type="AlphaFoldDB" id="A0A8H4AJZ2"/>
<evidence type="ECO:0000256" key="5">
    <source>
        <dbReference type="ARBA" id="ARBA00022692"/>
    </source>
</evidence>
<organism evidence="23 24">
    <name type="scientific">Gigaspora margarita</name>
    <dbReference type="NCBI Taxonomy" id="4874"/>
    <lineage>
        <taxon>Eukaryota</taxon>
        <taxon>Fungi</taxon>
        <taxon>Fungi incertae sedis</taxon>
        <taxon>Mucoromycota</taxon>
        <taxon>Glomeromycotina</taxon>
        <taxon>Glomeromycetes</taxon>
        <taxon>Diversisporales</taxon>
        <taxon>Gigasporaceae</taxon>
        <taxon>Gigaspora</taxon>
    </lineage>
</organism>
<dbReference type="PRINTS" id="PR00370">
    <property type="entry name" value="FMOXYGENASE"/>
</dbReference>
<evidence type="ECO:0000256" key="22">
    <source>
        <dbReference type="ARBA" id="ARBA00049443"/>
    </source>
</evidence>
<gene>
    <name evidence="23" type="ORF">F8M41_019431</name>
</gene>
<dbReference type="InterPro" id="IPR036188">
    <property type="entry name" value="FAD/NAD-bd_sf"/>
</dbReference>
<evidence type="ECO:0000256" key="12">
    <source>
        <dbReference type="ARBA" id="ARBA00023136"/>
    </source>
</evidence>
<evidence type="ECO:0000256" key="7">
    <source>
        <dbReference type="ARBA" id="ARBA00022827"/>
    </source>
</evidence>
<evidence type="ECO:0000256" key="14">
    <source>
        <dbReference type="ARBA" id="ARBA00034528"/>
    </source>
</evidence>
<dbReference type="Pfam" id="PF00743">
    <property type="entry name" value="FMO-like"/>
    <property type="match status" value="1"/>
</dbReference>
<dbReference type="SUPFAM" id="SSF51905">
    <property type="entry name" value="FAD/NAD(P)-binding domain"/>
    <property type="match status" value="2"/>
</dbReference>
<evidence type="ECO:0000256" key="3">
    <source>
        <dbReference type="ARBA" id="ARBA00009183"/>
    </source>
</evidence>
<name>A0A8H4AJZ2_GIGMA</name>
<evidence type="ECO:0000256" key="1">
    <source>
        <dbReference type="ARBA" id="ARBA00001974"/>
    </source>
</evidence>
<evidence type="ECO:0000313" key="23">
    <source>
        <dbReference type="EMBL" id="KAF0504884.1"/>
    </source>
</evidence>
<evidence type="ECO:0000256" key="18">
    <source>
        <dbReference type="ARBA" id="ARBA00045957"/>
    </source>
</evidence>
<evidence type="ECO:0000256" key="16">
    <source>
        <dbReference type="ARBA" id="ARBA00034554"/>
    </source>
</evidence>
<comment type="caution">
    <text evidence="23">The sequence shown here is derived from an EMBL/GenBank/DDBJ whole genome shotgun (WGS) entry which is preliminary data.</text>
</comment>
<comment type="cofactor">
    <cofactor evidence="1">
        <name>FAD</name>
        <dbReference type="ChEBI" id="CHEBI:57692"/>
    </cofactor>
</comment>
<comment type="similarity">
    <text evidence="3">Belongs to the FMO family.</text>
</comment>
<keyword evidence="12" id="KW-0472">Membrane</keyword>
<evidence type="ECO:0000256" key="19">
    <source>
        <dbReference type="ARBA" id="ARBA00047338"/>
    </source>
</evidence>
<keyword evidence="8" id="KW-0521">NADP</keyword>
<keyword evidence="10" id="KW-0560">Oxidoreductase</keyword>
<evidence type="ECO:0000256" key="4">
    <source>
        <dbReference type="ARBA" id="ARBA00022630"/>
    </source>
</evidence>
<dbReference type="Proteomes" id="UP000439903">
    <property type="component" value="Unassembled WGS sequence"/>
</dbReference>
<evidence type="ECO:0000256" key="8">
    <source>
        <dbReference type="ARBA" id="ARBA00022857"/>
    </source>
</evidence>
<dbReference type="FunFam" id="3.50.50.60:FF:000159">
    <property type="entry name" value="Dimethylaniline monooxygenase [N-oxide-forming]"/>
    <property type="match status" value="1"/>
</dbReference>
<keyword evidence="5" id="KW-0812">Transmembrane</keyword>
<evidence type="ECO:0000256" key="9">
    <source>
        <dbReference type="ARBA" id="ARBA00022989"/>
    </source>
</evidence>
<dbReference type="InterPro" id="IPR000960">
    <property type="entry name" value="Flavin_mOase"/>
</dbReference>
<dbReference type="Gene3D" id="3.50.50.60">
    <property type="entry name" value="FAD/NAD(P)-binding domain"/>
    <property type="match status" value="1"/>
</dbReference>
<evidence type="ECO:0000256" key="10">
    <source>
        <dbReference type="ARBA" id="ARBA00023002"/>
    </source>
</evidence>
<dbReference type="EC" id="1.14.13.148" evidence="14"/>
<comment type="catalytic activity">
    <reaction evidence="20">
        <text>hypotaurine + NADPH + O2 + H(+) = taurine + NADP(+) + H2O</text>
        <dbReference type="Rhea" id="RHEA:69819"/>
        <dbReference type="ChEBI" id="CHEBI:15377"/>
        <dbReference type="ChEBI" id="CHEBI:15378"/>
        <dbReference type="ChEBI" id="CHEBI:15379"/>
        <dbReference type="ChEBI" id="CHEBI:57783"/>
        <dbReference type="ChEBI" id="CHEBI:57853"/>
        <dbReference type="ChEBI" id="CHEBI:58349"/>
        <dbReference type="ChEBI" id="CHEBI:507393"/>
        <dbReference type="EC" id="1.14.13.8"/>
    </reaction>
    <physiologicalReaction direction="left-to-right" evidence="20">
        <dbReference type="Rhea" id="RHEA:69820"/>
    </physiologicalReaction>
</comment>
<evidence type="ECO:0000256" key="21">
    <source>
        <dbReference type="ARBA" id="ARBA00048088"/>
    </source>
</evidence>
<evidence type="ECO:0000313" key="24">
    <source>
        <dbReference type="Proteomes" id="UP000439903"/>
    </source>
</evidence>
<dbReference type="PIRSF" id="PIRSF000332">
    <property type="entry name" value="FMO"/>
    <property type="match status" value="1"/>
</dbReference>
<keyword evidence="4" id="KW-0285">Flavoprotein</keyword>
<reference evidence="23 24" key="1">
    <citation type="journal article" date="2019" name="Environ. Microbiol.">
        <title>At the nexus of three kingdoms: the genome of the mycorrhizal fungus Gigaspora margarita provides insights into plant, endobacterial and fungal interactions.</title>
        <authorList>
            <person name="Venice F."/>
            <person name="Ghignone S."/>
            <person name="Salvioli di Fossalunga A."/>
            <person name="Amselem J."/>
            <person name="Novero M."/>
            <person name="Xianan X."/>
            <person name="Sedzielewska Toro K."/>
            <person name="Morin E."/>
            <person name="Lipzen A."/>
            <person name="Grigoriev I.V."/>
            <person name="Henrissat B."/>
            <person name="Martin F.M."/>
            <person name="Bonfante P."/>
        </authorList>
    </citation>
    <scope>NUCLEOTIDE SEQUENCE [LARGE SCALE GENOMIC DNA]</scope>
    <source>
        <strain evidence="23 24">BEG34</strain>
    </source>
</reference>
<evidence type="ECO:0000256" key="15">
    <source>
        <dbReference type="ARBA" id="ARBA00034536"/>
    </source>
</evidence>
<comment type="function">
    <text evidence="18">Broad spectrum monooxygenase that catalyzes the oxygenation of a wide variety of nitrogen- and sulfur-containing compounds including xenobiotics. Catalyzes the S-oxygenation of hypotaurine to produce taurine, an organic osmolyte involved in cell volume regulation as well as a variety of cytoprotective and developmental processes. In vitro, catalyzes the N-oxygenation of trimethylamine (TMA) to produce trimethylamine N-oxide (TMAO) and could therefore participate to the detoxification of this compound that is generated by the action of gut microbiota from dietary precursors such as choline, choline containing compounds, betaine or L-carnitine.</text>
</comment>
<protein>
    <recommendedName>
        <fullName evidence="15">Flavin-containing monooxygenase 1</fullName>
        <ecNumber evidence="14">1.14.13.148</ecNumber>
    </recommendedName>
    <alternativeName>
        <fullName evidence="17">Dimethylaniline monooxygenase [N-oxide-forming] 1</fullName>
    </alternativeName>
    <alternativeName>
        <fullName evidence="13">Dimethylaniline oxidase 1</fullName>
    </alternativeName>
    <alternativeName>
        <fullName evidence="16">Trimethylamine monooxygenase</fullName>
    </alternativeName>
</protein>
<dbReference type="OrthoDB" id="66881at2759"/>
<accession>A0A8H4AJZ2</accession>
<keyword evidence="24" id="KW-1185">Reference proteome</keyword>
<dbReference type="InterPro" id="IPR050346">
    <property type="entry name" value="FMO-like"/>
</dbReference>